<evidence type="ECO:0000256" key="1">
    <source>
        <dbReference type="ARBA" id="ARBA00005211"/>
    </source>
</evidence>
<evidence type="ECO:0000256" key="3">
    <source>
        <dbReference type="ARBA" id="ARBA00022598"/>
    </source>
</evidence>
<dbReference type="Pfam" id="PF00501">
    <property type="entry name" value="AMP-binding"/>
    <property type="match status" value="1"/>
</dbReference>
<keyword evidence="4" id="KW-0547">Nucleotide-binding</keyword>
<dbReference type="PANTHER" id="PTHR43439:SF1">
    <property type="entry name" value="PHENYLACETATE-COENZYME A LIGASE"/>
    <property type="match status" value="1"/>
</dbReference>
<proteinExistence type="predicted"/>
<dbReference type="InterPro" id="IPR011880">
    <property type="entry name" value="PA_CoA_ligase"/>
</dbReference>
<dbReference type="Gene3D" id="3.40.50.12780">
    <property type="entry name" value="N-terminal domain of ligase-like"/>
    <property type="match status" value="1"/>
</dbReference>
<dbReference type="KEGG" id="mfv:Mfer_0134"/>
<dbReference type="GO" id="GO:0010124">
    <property type="term" value="P:phenylacetate catabolic process"/>
    <property type="evidence" value="ECO:0007669"/>
    <property type="project" value="InterPro"/>
</dbReference>
<gene>
    <name evidence="7" type="ordered locus">Mfer_0134</name>
</gene>
<evidence type="ECO:0000313" key="8">
    <source>
        <dbReference type="Proteomes" id="UP000002315"/>
    </source>
</evidence>
<keyword evidence="3 7" id="KW-0436">Ligase</keyword>
<comment type="subunit">
    <text evidence="2">Monomer.</text>
</comment>
<dbReference type="InterPro" id="IPR045851">
    <property type="entry name" value="AMP-bd_C_sf"/>
</dbReference>
<keyword evidence="8" id="KW-1185">Reference proteome</keyword>
<dbReference type="FunFam" id="3.40.50.12780:FF:000016">
    <property type="entry name" value="Phenylacetate-coenzyme A ligase"/>
    <property type="match status" value="1"/>
</dbReference>
<dbReference type="InterPro" id="IPR000873">
    <property type="entry name" value="AMP-dep_synth/lig_dom"/>
</dbReference>
<dbReference type="STRING" id="523846.Mfer_0134"/>
<protein>
    <submittedName>
        <fullName evidence="7">Phenylacetate-CoA ligase</fullName>
        <ecNumber evidence="7">6.2.1.30</ecNumber>
    </submittedName>
</protein>
<evidence type="ECO:0000313" key="7">
    <source>
        <dbReference type="EMBL" id="ADP76937.1"/>
    </source>
</evidence>
<organism evidence="7 8">
    <name type="scientific">Methanothermus fervidus (strain ATCC 43054 / DSM 2088 / JCM 10308 / V24 S)</name>
    <dbReference type="NCBI Taxonomy" id="523846"/>
    <lineage>
        <taxon>Archaea</taxon>
        <taxon>Methanobacteriati</taxon>
        <taxon>Methanobacteriota</taxon>
        <taxon>Methanomada group</taxon>
        <taxon>Methanobacteria</taxon>
        <taxon>Methanobacteriales</taxon>
        <taxon>Methanothermaceae</taxon>
        <taxon>Methanothermus</taxon>
    </lineage>
</organism>
<evidence type="ECO:0000259" key="5">
    <source>
        <dbReference type="Pfam" id="PF00501"/>
    </source>
</evidence>
<dbReference type="Gene3D" id="3.30.300.30">
    <property type="match status" value="1"/>
</dbReference>
<dbReference type="InterPro" id="IPR051414">
    <property type="entry name" value="Adenylate-forming_Reductase"/>
</dbReference>
<dbReference type="EC" id="6.2.1.30" evidence="7"/>
<name>E3GXA5_METFV</name>
<comment type="pathway">
    <text evidence="1">Aromatic compound metabolism.</text>
</comment>
<feature type="domain" description="AMP-dependent ligase C-terminal" evidence="6">
    <location>
        <begin position="334"/>
        <end position="430"/>
    </location>
</feature>
<dbReference type="PIRSF" id="PIRSF006444">
    <property type="entry name" value="PaaK"/>
    <property type="match status" value="1"/>
</dbReference>
<dbReference type="Proteomes" id="UP000002315">
    <property type="component" value="Chromosome"/>
</dbReference>
<feature type="domain" description="AMP-dependent synthetase/ligase" evidence="5">
    <location>
        <begin position="78"/>
        <end position="285"/>
    </location>
</feature>
<evidence type="ECO:0000256" key="4">
    <source>
        <dbReference type="ARBA" id="ARBA00022741"/>
    </source>
</evidence>
<dbReference type="SUPFAM" id="SSF56801">
    <property type="entry name" value="Acetyl-CoA synthetase-like"/>
    <property type="match status" value="1"/>
</dbReference>
<evidence type="ECO:0000256" key="2">
    <source>
        <dbReference type="ARBA" id="ARBA00011245"/>
    </source>
</evidence>
<dbReference type="InterPro" id="IPR042099">
    <property type="entry name" value="ANL_N_sf"/>
</dbReference>
<dbReference type="GO" id="GO:0047475">
    <property type="term" value="F:phenylacetate-CoA ligase activity"/>
    <property type="evidence" value="ECO:0007669"/>
    <property type="project" value="UniProtKB-EC"/>
</dbReference>
<dbReference type="Pfam" id="PF14535">
    <property type="entry name" value="AMP-binding_C_2"/>
    <property type="match status" value="1"/>
</dbReference>
<dbReference type="HOGENOM" id="CLU_035301_1_1_2"/>
<reference evidence="7 8" key="1">
    <citation type="journal article" date="2010" name="Stand. Genomic Sci.">
        <title>Complete genome sequence of Methanothermus fervidus type strain (V24S).</title>
        <authorList>
            <person name="Anderson I."/>
            <person name="Djao O.D."/>
            <person name="Misra M."/>
            <person name="Chertkov O."/>
            <person name="Nolan M."/>
            <person name="Lucas S."/>
            <person name="Lapidus A."/>
            <person name="Del Rio T.G."/>
            <person name="Tice H."/>
            <person name="Cheng J.F."/>
            <person name="Tapia R."/>
            <person name="Han C."/>
            <person name="Goodwin L."/>
            <person name="Pitluck S."/>
            <person name="Liolios K."/>
            <person name="Ivanova N."/>
            <person name="Mavromatis K."/>
            <person name="Mikhailova N."/>
            <person name="Pati A."/>
            <person name="Brambilla E."/>
            <person name="Chen A."/>
            <person name="Palaniappan K."/>
            <person name="Land M."/>
            <person name="Hauser L."/>
            <person name="Chang Y.J."/>
            <person name="Jeffries C.D."/>
            <person name="Sikorski J."/>
            <person name="Spring S."/>
            <person name="Rohde M."/>
            <person name="Eichinger K."/>
            <person name="Huber H."/>
            <person name="Wirth R."/>
            <person name="Goker M."/>
            <person name="Detter J.C."/>
            <person name="Woyke T."/>
            <person name="Bristow J."/>
            <person name="Eisen J.A."/>
            <person name="Markowitz V."/>
            <person name="Hugenholtz P."/>
            <person name="Klenk H.P."/>
            <person name="Kyrpides N.C."/>
        </authorList>
    </citation>
    <scope>NUCLEOTIDE SEQUENCE [LARGE SCALE GENOMIC DNA]</scope>
    <source>
        <strain evidence="8">ATCC 43054 / DSM 2088 / JCM 10308 / V24 S</strain>
    </source>
</reference>
<dbReference type="OrthoDB" id="37928at2157"/>
<accession>E3GXA5</accession>
<dbReference type="InterPro" id="IPR028154">
    <property type="entry name" value="AMP-dep_Lig_C"/>
</dbReference>
<sequence>MAWKYEVEFMEREELEELQLKRLEETLVRVYENVPYYKDKFDSLGIEPEDIETLDDLEKLPFTTKEDLRKAYPFGMFAVPKKEIVEIHTTSGTTGKPTVAGYTEKDIEIWSEVMARALSMASVTSKDLIQNAYGYGLFTGGLGVHYGAQKIGAMVIPISTGNTKRQIEVMRDFGTTVLTCTPSYALYLAETLKKEGLSLDDINLRIGIFGAEMWTEEMRKKIENRLGLTALNIYGLTEIIGPGVAQECMQKTGLHIFEDHFYPEIIDPKTGKRLPPGEKGELVITTLTKEAMPMIRFRTRDITSLLDDECKCGRTLRRIGRITGRTDDMIKVRGVMVFPSQIEKALLKVDGLEPHYQIVITRPHYLDEMEIRVETSPELFSDEVKEMEKIKKKIEKVVHEEIGLRVNVTLVEPGTLPRSEGKAVRVIDKRKFNS</sequence>
<dbReference type="CDD" id="cd05913">
    <property type="entry name" value="PaaK"/>
    <property type="match status" value="1"/>
</dbReference>
<evidence type="ECO:0000259" key="6">
    <source>
        <dbReference type="Pfam" id="PF14535"/>
    </source>
</evidence>
<dbReference type="EMBL" id="CP002278">
    <property type="protein sequence ID" value="ADP76937.1"/>
    <property type="molecule type" value="Genomic_DNA"/>
</dbReference>
<dbReference type="GO" id="GO:0000166">
    <property type="term" value="F:nucleotide binding"/>
    <property type="evidence" value="ECO:0007669"/>
    <property type="project" value="UniProtKB-KW"/>
</dbReference>
<dbReference type="AlphaFoldDB" id="E3GXA5"/>
<dbReference type="PANTHER" id="PTHR43439">
    <property type="entry name" value="PHENYLACETATE-COENZYME A LIGASE"/>
    <property type="match status" value="1"/>
</dbReference>